<dbReference type="GO" id="GO:0000976">
    <property type="term" value="F:transcription cis-regulatory region binding"/>
    <property type="evidence" value="ECO:0007669"/>
    <property type="project" value="TreeGrafter"/>
</dbReference>
<dbReference type="SMART" id="SM00862">
    <property type="entry name" value="Trans_reg_C"/>
    <property type="match status" value="1"/>
</dbReference>
<dbReference type="Gene3D" id="6.10.250.690">
    <property type="match status" value="1"/>
</dbReference>
<dbReference type="InterPro" id="IPR001867">
    <property type="entry name" value="OmpR/PhoB-type_DNA-bd"/>
</dbReference>
<evidence type="ECO:0000313" key="10">
    <source>
        <dbReference type="EMBL" id="MBC8587803.1"/>
    </source>
</evidence>
<dbReference type="Pfam" id="PF00072">
    <property type="entry name" value="Response_reg"/>
    <property type="match status" value="1"/>
</dbReference>
<name>A0A926IKK9_9FIRM</name>
<evidence type="ECO:0000259" key="9">
    <source>
        <dbReference type="PROSITE" id="PS51755"/>
    </source>
</evidence>
<organism evidence="10 11">
    <name type="scientific">Paratissierella segnis</name>
    <dbReference type="NCBI Taxonomy" id="2763679"/>
    <lineage>
        <taxon>Bacteria</taxon>
        <taxon>Bacillati</taxon>
        <taxon>Bacillota</taxon>
        <taxon>Tissierellia</taxon>
        <taxon>Tissierellales</taxon>
        <taxon>Tissierellaceae</taxon>
        <taxon>Paratissierella</taxon>
    </lineage>
</organism>
<sequence length="230" mass="26403">MAKILICDDEKGLRTVIKRYATFEGYDVMEAGDGMEAVELCRNNVFDIIIMDVMMPELDGFSAVKEIRKFSNTPVIMLSARGEEYDKVLGFEVGVDDYVVKPFSSKEIMLRVAAILRRTGDNHLTRPEGNEKEHIIFEKDGLKADMTSYKVFIDGAEVDMAPKEYDLLFFLIRNRNIAVPREKIMTEVWGFDYYGDDRTLDTHVKILRKSLGPYAHFIKTLRGLGYRFDG</sequence>
<dbReference type="InterPro" id="IPR016032">
    <property type="entry name" value="Sig_transdc_resp-reg_C-effctor"/>
</dbReference>
<evidence type="ECO:0000256" key="2">
    <source>
        <dbReference type="ARBA" id="ARBA00023012"/>
    </source>
</evidence>
<keyword evidence="4 7" id="KW-0238">DNA-binding</keyword>
<dbReference type="SUPFAM" id="SSF46894">
    <property type="entry name" value="C-terminal effector domain of the bipartite response regulators"/>
    <property type="match status" value="1"/>
</dbReference>
<evidence type="ECO:0000256" key="5">
    <source>
        <dbReference type="ARBA" id="ARBA00023163"/>
    </source>
</evidence>
<dbReference type="SMART" id="SM00448">
    <property type="entry name" value="REC"/>
    <property type="match status" value="1"/>
</dbReference>
<keyword evidence="11" id="KW-1185">Reference proteome</keyword>
<dbReference type="InterPro" id="IPR011006">
    <property type="entry name" value="CheY-like_superfamily"/>
</dbReference>
<dbReference type="InterPro" id="IPR036388">
    <property type="entry name" value="WH-like_DNA-bd_sf"/>
</dbReference>
<evidence type="ECO:0000256" key="3">
    <source>
        <dbReference type="ARBA" id="ARBA00023015"/>
    </source>
</evidence>
<dbReference type="SUPFAM" id="SSF52172">
    <property type="entry name" value="CheY-like"/>
    <property type="match status" value="1"/>
</dbReference>
<dbReference type="PROSITE" id="PS50110">
    <property type="entry name" value="RESPONSE_REGULATORY"/>
    <property type="match status" value="1"/>
</dbReference>
<accession>A0A926IKK9</accession>
<dbReference type="AlphaFoldDB" id="A0A926IKK9"/>
<dbReference type="Gene3D" id="3.40.50.2300">
    <property type="match status" value="1"/>
</dbReference>
<dbReference type="EMBL" id="JACRTG010000016">
    <property type="protein sequence ID" value="MBC8587803.1"/>
    <property type="molecule type" value="Genomic_DNA"/>
</dbReference>
<dbReference type="PROSITE" id="PS51755">
    <property type="entry name" value="OMPR_PHOB"/>
    <property type="match status" value="1"/>
</dbReference>
<evidence type="ECO:0000259" key="8">
    <source>
        <dbReference type="PROSITE" id="PS50110"/>
    </source>
</evidence>
<dbReference type="GO" id="GO:0006355">
    <property type="term" value="P:regulation of DNA-templated transcription"/>
    <property type="evidence" value="ECO:0007669"/>
    <property type="project" value="InterPro"/>
</dbReference>
<dbReference type="Proteomes" id="UP000601171">
    <property type="component" value="Unassembled WGS sequence"/>
</dbReference>
<dbReference type="GO" id="GO:0000156">
    <property type="term" value="F:phosphorelay response regulator activity"/>
    <property type="evidence" value="ECO:0007669"/>
    <property type="project" value="TreeGrafter"/>
</dbReference>
<dbReference type="PANTHER" id="PTHR48111:SF21">
    <property type="entry name" value="DNA-BINDING DUAL MASTER TRANSCRIPTIONAL REGULATOR RPAA"/>
    <property type="match status" value="1"/>
</dbReference>
<feature type="DNA-binding region" description="OmpR/PhoB-type" evidence="7">
    <location>
        <begin position="134"/>
        <end position="230"/>
    </location>
</feature>
<keyword evidence="2" id="KW-0902">Two-component regulatory system</keyword>
<dbReference type="InterPro" id="IPR039420">
    <property type="entry name" value="WalR-like"/>
</dbReference>
<dbReference type="GO" id="GO:0005829">
    <property type="term" value="C:cytosol"/>
    <property type="evidence" value="ECO:0007669"/>
    <property type="project" value="TreeGrafter"/>
</dbReference>
<dbReference type="GO" id="GO:0032993">
    <property type="term" value="C:protein-DNA complex"/>
    <property type="evidence" value="ECO:0007669"/>
    <property type="project" value="TreeGrafter"/>
</dbReference>
<comment type="caution">
    <text evidence="10">The sequence shown here is derived from an EMBL/GenBank/DDBJ whole genome shotgun (WGS) entry which is preliminary data.</text>
</comment>
<dbReference type="RefSeq" id="WP_262429251.1">
    <property type="nucleotide sequence ID" value="NZ_JACRTG010000016.1"/>
</dbReference>
<protein>
    <submittedName>
        <fullName evidence="10">Response regulator transcription factor</fullName>
    </submittedName>
</protein>
<evidence type="ECO:0000256" key="6">
    <source>
        <dbReference type="PROSITE-ProRule" id="PRU00169"/>
    </source>
</evidence>
<dbReference type="Pfam" id="PF00486">
    <property type="entry name" value="Trans_reg_C"/>
    <property type="match status" value="1"/>
</dbReference>
<dbReference type="FunFam" id="3.40.50.2300:FF:000001">
    <property type="entry name" value="DNA-binding response regulator PhoB"/>
    <property type="match status" value="1"/>
</dbReference>
<keyword evidence="1 6" id="KW-0597">Phosphoprotein</keyword>
<dbReference type="CDD" id="cd17574">
    <property type="entry name" value="REC_OmpR"/>
    <property type="match status" value="1"/>
</dbReference>
<evidence type="ECO:0000256" key="1">
    <source>
        <dbReference type="ARBA" id="ARBA00022553"/>
    </source>
</evidence>
<proteinExistence type="predicted"/>
<dbReference type="CDD" id="cd00383">
    <property type="entry name" value="trans_reg_C"/>
    <property type="match status" value="1"/>
</dbReference>
<feature type="domain" description="Response regulatory" evidence="8">
    <location>
        <begin position="3"/>
        <end position="116"/>
    </location>
</feature>
<dbReference type="Gene3D" id="1.10.10.10">
    <property type="entry name" value="Winged helix-like DNA-binding domain superfamily/Winged helix DNA-binding domain"/>
    <property type="match status" value="1"/>
</dbReference>
<keyword evidence="5" id="KW-0804">Transcription</keyword>
<keyword evidence="3" id="KW-0805">Transcription regulation</keyword>
<feature type="modified residue" description="4-aspartylphosphate" evidence="6">
    <location>
        <position position="52"/>
    </location>
</feature>
<feature type="domain" description="OmpR/PhoB-type" evidence="9">
    <location>
        <begin position="134"/>
        <end position="230"/>
    </location>
</feature>
<gene>
    <name evidence="10" type="ORF">H8707_06090</name>
</gene>
<evidence type="ECO:0000313" key="11">
    <source>
        <dbReference type="Proteomes" id="UP000601171"/>
    </source>
</evidence>
<dbReference type="InterPro" id="IPR001789">
    <property type="entry name" value="Sig_transdc_resp-reg_receiver"/>
</dbReference>
<dbReference type="PANTHER" id="PTHR48111">
    <property type="entry name" value="REGULATOR OF RPOS"/>
    <property type="match status" value="1"/>
</dbReference>
<evidence type="ECO:0000256" key="7">
    <source>
        <dbReference type="PROSITE-ProRule" id="PRU01091"/>
    </source>
</evidence>
<evidence type="ECO:0000256" key="4">
    <source>
        <dbReference type="ARBA" id="ARBA00023125"/>
    </source>
</evidence>
<reference evidence="10" key="1">
    <citation type="submission" date="2020-08" db="EMBL/GenBank/DDBJ databases">
        <title>Genome public.</title>
        <authorList>
            <person name="Liu C."/>
            <person name="Sun Q."/>
        </authorList>
    </citation>
    <scope>NUCLEOTIDE SEQUENCE</scope>
    <source>
        <strain evidence="10">BX21</strain>
    </source>
</reference>